<reference evidence="4 5" key="1">
    <citation type="submission" date="2013-11" db="EMBL/GenBank/DDBJ databases">
        <title>Genome sequencing of Stegodyphus mimosarum.</title>
        <authorList>
            <person name="Bechsgaard J."/>
        </authorList>
    </citation>
    <scope>NUCLEOTIDE SEQUENCE [LARGE SCALE GENOMIC DNA]</scope>
</reference>
<gene>
    <name evidence="4" type="ORF">X975_16269</name>
</gene>
<sequence length="316" mass="36375">MYRKTSSPQTLRKFDYETSWKAPSTVSREGLTSNTDWNDDPSKPPPIIEDSLNNSKKVTYANNAFICDIDIPVKKLSSEENSDSLPYSPDNNEGGNAQTFGENFLRSIQQTVRSHAKDIKLFFKVALFLLYNVYFAFAIYSTWDEASSFCDGIKFLTVITAMVYFCAFYSYVFKSYVLKRLKPCLRPLVKLINKFFLFSWLPRVIWSALWGAVIIFLILDTYDDRYRLVSAAGITVFIFLGYVFSKHRRKIIWRHLLWGIFIQFCIGLLILRWNVGKDIFRCLGDKVKGFLDVTDKGSSFVFGYLVTGSLTDAALQ</sequence>
<feature type="transmembrane region" description="Helical" evidence="2">
    <location>
        <begin position="121"/>
        <end position="143"/>
    </location>
</feature>
<dbReference type="STRING" id="407821.A0A087UU28"/>
<dbReference type="OMA" id="FICDIDI"/>
<feature type="compositionally biased region" description="Polar residues" evidence="1">
    <location>
        <begin position="21"/>
        <end position="36"/>
    </location>
</feature>
<dbReference type="OrthoDB" id="6512830at2759"/>
<evidence type="ECO:0000313" key="5">
    <source>
        <dbReference type="Proteomes" id="UP000054359"/>
    </source>
</evidence>
<dbReference type="AlphaFoldDB" id="A0A087UU28"/>
<evidence type="ECO:0000259" key="3">
    <source>
        <dbReference type="Pfam" id="PF01773"/>
    </source>
</evidence>
<dbReference type="EMBL" id="KK121619">
    <property type="protein sequence ID" value="KFM80867.1"/>
    <property type="molecule type" value="Genomic_DNA"/>
</dbReference>
<evidence type="ECO:0000313" key="4">
    <source>
        <dbReference type="EMBL" id="KFM80867.1"/>
    </source>
</evidence>
<dbReference type="PANTHER" id="PTHR10590:SF4">
    <property type="entry name" value="SOLUTE CARRIER FAMILY 28 MEMBER 3"/>
    <property type="match status" value="1"/>
</dbReference>
<keyword evidence="5" id="KW-1185">Reference proteome</keyword>
<dbReference type="GO" id="GO:0005415">
    <property type="term" value="F:nucleoside:sodium symporter activity"/>
    <property type="evidence" value="ECO:0007669"/>
    <property type="project" value="TreeGrafter"/>
</dbReference>
<dbReference type="InterPro" id="IPR002668">
    <property type="entry name" value="CNT_N_dom"/>
</dbReference>
<keyword evidence="2" id="KW-1133">Transmembrane helix</keyword>
<accession>A0A087UU28</accession>
<feature type="transmembrane region" description="Helical" evidence="2">
    <location>
        <begin position="155"/>
        <end position="174"/>
    </location>
</feature>
<organism evidence="4 5">
    <name type="scientific">Stegodyphus mimosarum</name>
    <name type="common">African social velvet spider</name>
    <dbReference type="NCBI Taxonomy" id="407821"/>
    <lineage>
        <taxon>Eukaryota</taxon>
        <taxon>Metazoa</taxon>
        <taxon>Ecdysozoa</taxon>
        <taxon>Arthropoda</taxon>
        <taxon>Chelicerata</taxon>
        <taxon>Arachnida</taxon>
        <taxon>Araneae</taxon>
        <taxon>Araneomorphae</taxon>
        <taxon>Entelegynae</taxon>
        <taxon>Eresoidea</taxon>
        <taxon>Eresidae</taxon>
        <taxon>Stegodyphus</taxon>
    </lineage>
</organism>
<name>A0A087UU28_STEMI</name>
<feature type="transmembrane region" description="Helical" evidence="2">
    <location>
        <begin position="195"/>
        <end position="219"/>
    </location>
</feature>
<feature type="transmembrane region" description="Helical" evidence="2">
    <location>
        <begin position="225"/>
        <end position="244"/>
    </location>
</feature>
<feature type="domain" description="Concentrative nucleoside transporter N-terminal" evidence="3">
    <location>
        <begin position="232"/>
        <end position="305"/>
    </location>
</feature>
<dbReference type="Pfam" id="PF01773">
    <property type="entry name" value="Nucleos_tra2_N"/>
    <property type="match status" value="1"/>
</dbReference>
<keyword evidence="2" id="KW-0472">Membrane</keyword>
<feature type="non-terminal residue" evidence="4">
    <location>
        <position position="316"/>
    </location>
</feature>
<proteinExistence type="predicted"/>
<evidence type="ECO:0000256" key="1">
    <source>
        <dbReference type="SAM" id="MobiDB-lite"/>
    </source>
</evidence>
<feature type="region of interest" description="Disordered" evidence="1">
    <location>
        <begin position="1"/>
        <end position="48"/>
    </location>
</feature>
<keyword evidence="2" id="KW-0812">Transmembrane</keyword>
<evidence type="ECO:0000256" key="2">
    <source>
        <dbReference type="SAM" id="Phobius"/>
    </source>
</evidence>
<feature type="transmembrane region" description="Helical" evidence="2">
    <location>
        <begin position="256"/>
        <end position="275"/>
    </location>
</feature>
<dbReference type="PANTHER" id="PTHR10590">
    <property type="entry name" value="SODIUM/NUCLEOSIDE COTRANSPORTER"/>
    <property type="match status" value="1"/>
</dbReference>
<protein>
    <submittedName>
        <fullName evidence="4">Sodium/nucleoside cotransporter 1</fullName>
    </submittedName>
</protein>
<dbReference type="GO" id="GO:0005886">
    <property type="term" value="C:plasma membrane"/>
    <property type="evidence" value="ECO:0007669"/>
    <property type="project" value="TreeGrafter"/>
</dbReference>
<dbReference type="Proteomes" id="UP000054359">
    <property type="component" value="Unassembled WGS sequence"/>
</dbReference>
<feature type="compositionally biased region" description="Polar residues" evidence="1">
    <location>
        <begin position="1"/>
        <end position="10"/>
    </location>
</feature>
<dbReference type="InterPro" id="IPR008276">
    <property type="entry name" value="C_nuclsd_transpt"/>
</dbReference>